<dbReference type="EMBL" id="OD000256">
    <property type="protein sequence ID" value="CAD7396644.1"/>
    <property type="molecule type" value="Genomic_DNA"/>
</dbReference>
<dbReference type="PANTHER" id="PTHR10083">
    <property type="entry name" value="KUNITZ-TYPE PROTEASE INHIBITOR-RELATED"/>
    <property type="match status" value="1"/>
</dbReference>
<evidence type="ECO:0000256" key="2">
    <source>
        <dbReference type="ARBA" id="ARBA00022900"/>
    </source>
</evidence>
<dbReference type="InterPro" id="IPR020901">
    <property type="entry name" value="Prtase_inh_Kunz-CS"/>
</dbReference>
<dbReference type="PANTHER" id="PTHR10083:SF374">
    <property type="entry name" value="BPTI_KUNITZ INHIBITOR DOMAIN-CONTAINING PROTEIN"/>
    <property type="match status" value="1"/>
</dbReference>
<dbReference type="Pfam" id="PF00014">
    <property type="entry name" value="Kunitz_BPTI"/>
    <property type="match status" value="2"/>
</dbReference>
<dbReference type="Gene3D" id="4.10.410.10">
    <property type="entry name" value="Pancreatic trypsin inhibitor Kunitz domain"/>
    <property type="match status" value="2"/>
</dbReference>
<keyword evidence="3" id="KW-1015">Disulfide bond</keyword>
<dbReference type="SMART" id="SM00131">
    <property type="entry name" value="KU"/>
    <property type="match status" value="2"/>
</dbReference>
<evidence type="ECO:0000256" key="3">
    <source>
        <dbReference type="ARBA" id="ARBA00023157"/>
    </source>
</evidence>
<organism evidence="6">
    <name type="scientific">Timema poppense</name>
    <name type="common">Walking stick</name>
    <dbReference type="NCBI Taxonomy" id="170557"/>
    <lineage>
        <taxon>Eukaryota</taxon>
        <taxon>Metazoa</taxon>
        <taxon>Ecdysozoa</taxon>
        <taxon>Arthropoda</taxon>
        <taxon>Hexapoda</taxon>
        <taxon>Insecta</taxon>
        <taxon>Pterygota</taxon>
        <taxon>Neoptera</taxon>
        <taxon>Polyneoptera</taxon>
        <taxon>Phasmatodea</taxon>
        <taxon>Timematodea</taxon>
        <taxon>Timematoidea</taxon>
        <taxon>Timematidae</taxon>
        <taxon>Timema</taxon>
    </lineage>
</organism>
<evidence type="ECO:0000259" key="5">
    <source>
        <dbReference type="PROSITE" id="PS50279"/>
    </source>
</evidence>
<dbReference type="PROSITE" id="PS00280">
    <property type="entry name" value="BPTI_KUNITZ_1"/>
    <property type="match status" value="2"/>
</dbReference>
<feature type="domain" description="BPTI/Kunitz inhibitor" evidence="5">
    <location>
        <begin position="124"/>
        <end position="174"/>
    </location>
</feature>
<protein>
    <recommendedName>
        <fullName evidence="5">BPTI/Kunitz inhibitor domain-containing protein</fullName>
    </recommendedName>
</protein>
<dbReference type="PRINTS" id="PR00759">
    <property type="entry name" value="BASICPTASE"/>
</dbReference>
<feature type="domain" description="BPTI/Kunitz inhibitor" evidence="5">
    <location>
        <begin position="177"/>
        <end position="227"/>
    </location>
</feature>
<gene>
    <name evidence="6" type="ORF">TPSB3V08_LOCUS758</name>
</gene>
<keyword evidence="1" id="KW-0646">Protease inhibitor</keyword>
<name>A0A7R9CIY2_TIMPO</name>
<reference evidence="6" key="1">
    <citation type="submission" date="2020-11" db="EMBL/GenBank/DDBJ databases">
        <authorList>
            <person name="Tran Van P."/>
        </authorList>
    </citation>
    <scope>NUCLEOTIDE SEQUENCE</scope>
</reference>
<keyword evidence="2" id="KW-0722">Serine protease inhibitor</keyword>
<proteinExistence type="predicted"/>
<dbReference type="InterPro" id="IPR002223">
    <property type="entry name" value="Kunitz_BPTI"/>
</dbReference>
<accession>A0A7R9CIY2</accession>
<feature type="region of interest" description="Disordered" evidence="4">
    <location>
        <begin position="1"/>
        <end position="25"/>
    </location>
</feature>
<evidence type="ECO:0000256" key="1">
    <source>
        <dbReference type="ARBA" id="ARBA00022690"/>
    </source>
</evidence>
<evidence type="ECO:0000256" key="4">
    <source>
        <dbReference type="SAM" id="MobiDB-lite"/>
    </source>
</evidence>
<dbReference type="GO" id="GO:0004867">
    <property type="term" value="F:serine-type endopeptidase inhibitor activity"/>
    <property type="evidence" value="ECO:0007669"/>
    <property type="project" value="UniProtKB-KW"/>
</dbReference>
<dbReference type="InterPro" id="IPR050098">
    <property type="entry name" value="TFPI/VKTCI-like"/>
</dbReference>
<sequence>MNLSERFPPEERRELFSNEAPPPCDDVSEPIQRAQSFSSHETVQGEEGWLSHRNWTRSFGSLCLEVKASLRFSNIKPLEFAGSQSLDSDTPVTYGKKTANLLLSVQWQHITIDCFLTNLEVPSCKFQKEVGVCAAYIPSYYYNLETMSCKKFIYGGCQGNCNRYSSYKECMKACHGCKLQKEEGVCKAYFVSYYYNLETHGCKIFIYGGCQGNCNRYDSYKNCMKACHG</sequence>
<evidence type="ECO:0000313" key="6">
    <source>
        <dbReference type="EMBL" id="CAD7396644.1"/>
    </source>
</evidence>
<feature type="compositionally biased region" description="Basic and acidic residues" evidence="4">
    <location>
        <begin position="7"/>
        <end position="16"/>
    </location>
</feature>
<dbReference type="AlphaFoldDB" id="A0A7R9CIY2"/>
<dbReference type="CDD" id="cd00109">
    <property type="entry name" value="Kunitz-type"/>
    <property type="match status" value="2"/>
</dbReference>
<dbReference type="SUPFAM" id="SSF57362">
    <property type="entry name" value="BPTI-like"/>
    <property type="match status" value="2"/>
</dbReference>
<dbReference type="PROSITE" id="PS50279">
    <property type="entry name" value="BPTI_KUNITZ_2"/>
    <property type="match status" value="2"/>
</dbReference>
<dbReference type="InterPro" id="IPR036880">
    <property type="entry name" value="Kunitz_BPTI_sf"/>
</dbReference>